<dbReference type="Pfam" id="PF00072">
    <property type="entry name" value="Response_reg"/>
    <property type="match status" value="1"/>
</dbReference>
<accession>A0A4R4KR32</accession>
<dbReference type="Pfam" id="PF04397">
    <property type="entry name" value="LytTR"/>
    <property type="match status" value="1"/>
</dbReference>
<dbReference type="PANTHER" id="PTHR37299:SF1">
    <property type="entry name" value="STAGE 0 SPORULATION PROTEIN A HOMOLOG"/>
    <property type="match status" value="1"/>
</dbReference>
<sequence length="250" mass="28687">MSINCLIVDDEQGALDILTHYIQKTPFLNLTAACLGPMEALDKVYSEPVDLIFLDIHMPELSGIDFIKLLKGRARVILTTAYSEYALEGYELSVLDYLLKPISFDRFLKAVQKAREQIESTSLPVSENAPAATTLPVPEEEDYIFVKVDARVQKVKFQDILYVEGLGNYVSIYTPSERIVTLLTMKDVEERLPARQFMRIHRSYILSLDRINYIEGNQVFIDKKTSLPLGETYRDRFFKALEEKMMTGKR</sequence>
<dbReference type="SMART" id="SM00448">
    <property type="entry name" value="REC"/>
    <property type="match status" value="1"/>
</dbReference>
<keyword evidence="1" id="KW-0597">Phosphoprotein</keyword>
<keyword evidence="5" id="KW-1185">Reference proteome</keyword>
<dbReference type="InterPro" id="IPR007492">
    <property type="entry name" value="LytTR_DNA-bd_dom"/>
</dbReference>
<dbReference type="PROSITE" id="PS50930">
    <property type="entry name" value="HTH_LYTTR"/>
    <property type="match status" value="1"/>
</dbReference>
<protein>
    <submittedName>
        <fullName evidence="4">Response regulator transcription factor</fullName>
    </submittedName>
</protein>
<proteinExistence type="predicted"/>
<dbReference type="GO" id="GO:0000156">
    <property type="term" value="F:phosphorelay response regulator activity"/>
    <property type="evidence" value="ECO:0007669"/>
    <property type="project" value="InterPro"/>
</dbReference>
<dbReference type="InterPro" id="IPR001789">
    <property type="entry name" value="Sig_transdc_resp-reg_receiver"/>
</dbReference>
<dbReference type="PROSITE" id="PS50110">
    <property type="entry name" value="RESPONSE_REGULATORY"/>
    <property type="match status" value="1"/>
</dbReference>
<evidence type="ECO:0000313" key="5">
    <source>
        <dbReference type="Proteomes" id="UP000295706"/>
    </source>
</evidence>
<dbReference type="InterPro" id="IPR011006">
    <property type="entry name" value="CheY-like_superfamily"/>
</dbReference>
<dbReference type="InterPro" id="IPR046947">
    <property type="entry name" value="LytR-like"/>
</dbReference>
<dbReference type="EMBL" id="SMJU01000001">
    <property type="protein sequence ID" value="TDB68861.1"/>
    <property type="molecule type" value="Genomic_DNA"/>
</dbReference>
<dbReference type="Gene3D" id="2.40.50.1020">
    <property type="entry name" value="LytTr DNA-binding domain"/>
    <property type="match status" value="1"/>
</dbReference>
<feature type="domain" description="Response regulatory" evidence="2">
    <location>
        <begin position="4"/>
        <end position="115"/>
    </location>
</feature>
<organism evidence="4 5">
    <name type="scientific">Arundinibacter roseus</name>
    <dbReference type="NCBI Taxonomy" id="2070510"/>
    <lineage>
        <taxon>Bacteria</taxon>
        <taxon>Pseudomonadati</taxon>
        <taxon>Bacteroidota</taxon>
        <taxon>Cytophagia</taxon>
        <taxon>Cytophagales</taxon>
        <taxon>Spirosomataceae</taxon>
        <taxon>Arundinibacter</taxon>
    </lineage>
</organism>
<dbReference type="AlphaFoldDB" id="A0A4R4KR32"/>
<reference evidence="4 5" key="1">
    <citation type="submission" date="2019-02" db="EMBL/GenBank/DDBJ databases">
        <title>Arundinibacter roseus gen. nov., sp. nov., a new member of the family Cytophagaceae.</title>
        <authorList>
            <person name="Szuroczki S."/>
            <person name="Khayer B."/>
            <person name="Sproer C."/>
            <person name="Toumi M."/>
            <person name="Szabo A."/>
            <person name="Felfoldi T."/>
            <person name="Schumann P."/>
            <person name="Toth E."/>
        </authorList>
    </citation>
    <scope>NUCLEOTIDE SEQUENCE [LARGE SCALE GENOMIC DNA]</scope>
    <source>
        <strain evidence="4 5">DMA-k-7a</strain>
    </source>
</reference>
<evidence type="ECO:0000259" key="3">
    <source>
        <dbReference type="PROSITE" id="PS50930"/>
    </source>
</evidence>
<evidence type="ECO:0000313" key="4">
    <source>
        <dbReference type="EMBL" id="TDB68861.1"/>
    </source>
</evidence>
<dbReference type="RefSeq" id="WP_132113382.1">
    <property type="nucleotide sequence ID" value="NZ_SMJU01000001.1"/>
</dbReference>
<dbReference type="SMART" id="SM00850">
    <property type="entry name" value="LytTR"/>
    <property type="match status" value="1"/>
</dbReference>
<dbReference type="PANTHER" id="PTHR37299">
    <property type="entry name" value="TRANSCRIPTIONAL REGULATOR-RELATED"/>
    <property type="match status" value="1"/>
</dbReference>
<dbReference type="Proteomes" id="UP000295706">
    <property type="component" value="Unassembled WGS sequence"/>
</dbReference>
<dbReference type="Gene3D" id="3.40.50.2300">
    <property type="match status" value="1"/>
</dbReference>
<feature type="domain" description="HTH LytTR-type" evidence="3">
    <location>
        <begin position="144"/>
        <end position="211"/>
    </location>
</feature>
<dbReference type="GO" id="GO:0003677">
    <property type="term" value="F:DNA binding"/>
    <property type="evidence" value="ECO:0007669"/>
    <property type="project" value="InterPro"/>
</dbReference>
<evidence type="ECO:0000256" key="1">
    <source>
        <dbReference type="PROSITE-ProRule" id="PRU00169"/>
    </source>
</evidence>
<evidence type="ECO:0000259" key="2">
    <source>
        <dbReference type="PROSITE" id="PS50110"/>
    </source>
</evidence>
<gene>
    <name evidence="4" type="ORF">EZE20_00515</name>
</gene>
<comment type="caution">
    <text evidence="4">The sequence shown here is derived from an EMBL/GenBank/DDBJ whole genome shotgun (WGS) entry which is preliminary data.</text>
</comment>
<feature type="modified residue" description="4-aspartylphosphate" evidence="1">
    <location>
        <position position="55"/>
    </location>
</feature>
<dbReference type="SUPFAM" id="SSF52172">
    <property type="entry name" value="CheY-like"/>
    <property type="match status" value="1"/>
</dbReference>
<name>A0A4R4KR32_9BACT</name>
<dbReference type="OrthoDB" id="1646880at2"/>